<keyword evidence="2" id="KW-1185">Reference proteome</keyword>
<proteinExistence type="predicted"/>
<dbReference type="EMBL" id="PJRS01000011">
    <property type="protein sequence ID" value="PLR27934.1"/>
    <property type="molecule type" value="Genomic_DNA"/>
</dbReference>
<gene>
    <name evidence="1" type="ORF">SGCZBJ_06180</name>
</gene>
<protein>
    <submittedName>
        <fullName evidence="1">Uncharacterized protein</fullName>
    </submittedName>
</protein>
<evidence type="ECO:0000313" key="2">
    <source>
        <dbReference type="Proteomes" id="UP000234479"/>
    </source>
</evidence>
<comment type="caution">
    <text evidence="1">The sequence shown here is derived from an EMBL/GenBank/DDBJ whole genome shotgun (WGS) entry which is preliminary data.</text>
</comment>
<sequence length="79" mass="8116">MVLDAAARTPAMTAALDHGAVLDRLQHQQGHEDAASADGGPDVGDVRAGLPWCMFSGEIVMLRGSAKASFIGALLVSRG</sequence>
<dbReference type="Proteomes" id="UP000234479">
    <property type="component" value="Unassembled WGS sequence"/>
</dbReference>
<accession>A0A2N5DPH4</accession>
<name>A0A2N5DPH4_9CAUL</name>
<dbReference type="AlphaFoldDB" id="A0A2N5DPH4"/>
<reference evidence="1 2" key="1">
    <citation type="submission" date="2017-12" db="EMBL/GenBank/DDBJ databases">
        <title>The genome sequence of Caulobacter sp. 410.</title>
        <authorList>
            <person name="Gao J."/>
            <person name="Mao X."/>
            <person name="Sun J."/>
        </authorList>
    </citation>
    <scope>NUCLEOTIDE SEQUENCE [LARGE SCALE GENOMIC DNA]</scope>
    <source>
        <strain evidence="1 2">410</strain>
    </source>
</reference>
<evidence type="ECO:0000313" key="1">
    <source>
        <dbReference type="EMBL" id="PLR27934.1"/>
    </source>
</evidence>
<organism evidence="1 2">
    <name type="scientific">Caulobacter zeae</name>
    <dbReference type="NCBI Taxonomy" id="2055137"/>
    <lineage>
        <taxon>Bacteria</taxon>
        <taxon>Pseudomonadati</taxon>
        <taxon>Pseudomonadota</taxon>
        <taxon>Alphaproteobacteria</taxon>
        <taxon>Caulobacterales</taxon>
        <taxon>Caulobacteraceae</taxon>
        <taxon>Caulobacter</taxon>
    </lineage>
</organism>